<accession>A0A4R1QQ98</accession>
<feature type="transmembrane region" description="Helical" evidence="13">
    <location>
        <begin position="289"/>
        <end position="309"/>
    </location>
</feature>
<dbReference type="GO" id="GO:0005886">
    <property type="term" value="C:plasma membrane"/>
    <property type="evidence" value="ECO:0007669"/>
    <property type="project" value="UniProtKB-SubCell"/>
</dbReference>
<comment type="subcellular location">
    <subcellularLocation>
        <location evidence="2">Cell membrane</location>
        <topology evidence="2">Multi-pass membrane protein</topology>
    </subcellularLocation>
</comment>
<evidence type="ECO:0000256" key="10">
    <source>
        <dbReference type="ARBA" id="ARBA00023065"/>
    </source>
</evidence>
<comment type="similarity">
    <text evidence="3">Belongs to the multi antimicrobial extrusion (MATE) (TC 2.A.66.1) family.</text>
</comment>
<dbReference type="InterPro" id="IPR002528">
    <property type="entry name" value="MATE_fam"/>
</dbReference>
<dbReference type="PANTHER" id="PTHR43298">
    <property type="entry name" value="MULTIDRUG RESISTANCE PROTEIN NORM-RELATED"/>
    <property type="match status" value="1"/>
</dbReference>
<dbReference type="InterPro" id="IPR050222">
    <property type="entry name" value="MATE_MdtK"/>
</dbReference>
<evidence type="ECO:0000256" key="11">
    <source>
        <dbReference type="ARBA" id="ARBA00023136"/>
    </source>
</evidence>
<dbReference type="GO" id="GO:0006811">
    <property type="term" value="P:monoatomic ion transport"/>
    <property type="evidence" value="ECO:0007669"/>
    <property type="project" value="UniProtKB-KW"/>
</dbReference>
<keyword evidence="7" id="KW-1003">Cell membrane</keyword>
<evidence type="ECO:0000256" key="4">
    <source>
        <dbReference type="ARBA" id="ARBA00020268"/>
    </source>
</evidence>
<organism evidence="14 15">
    <name type="scientific">Allofournierella massiliensis</name>
    <dbReference type="NCBI Taxonomy" id="1650663"/>
    <lineage>
        <taxon>Bacteria</taxon>
        <taxon>Bacillati</taxon>
        <taxon>Bacillota</taxon>
        <taxon>Clostridia</taxon>
        <taxon>Eubacteriales</taxon>
        <taxon>Oscillospiraceae</taxon>
        <taxon>Allofournierella</taxon>
    </lineage>
</organism>
<feature type="transmembrane region" description="Helical" evidence="13">
    <location>
        <begin position="56"/>
        <end position="82"/>
    </location>
</feature>
<keyword evidence="9 13" id="KW-1133">Transmembrane helix</keyword>
<evidence type="ECO:0000256" key="3">
    <source>
        <dbReference type="ARBA" id="ARBA00010199"/>
    </source>
</evidence>
<keyword evidence="6" id="KW-0050">Antiport</keyword>
<evidence type="ECO:0000313" key="14">
    <source>
        <dbReference type="EMBL" id="TCL55111.1"/>
    </source>
</evidence>
<reference evidence="14 15" key="1">
    <citation type="submission" date="2019-03" db="EMBL/GenBank/DDBJ databases">
        <title>Genomic Encyclopedia of Type Strains, Phase IV (KMG-IV): sequencing the most valuable type-strain genomes for metagenomic binning, comparative biology and taxonomic classification.</title>
        <authorList>
            <person name="Goeker M."/>
        </authorList>
    </citation>
    <scope>NUCLEOTIDE SEQUENCE [LARGE SCALE GENOMIC DNA]</scope>
    <source>
        <strain evidence="14 15">DSM 100451</strain>
    </source>
</reference>
<dbReference type="CDD" id="cd13134">
    <property type="entry name" value="MATE_like_8"/>
    <property type="match status" value="1"/>
</dbReference>
<proteinExistence type="inferred from homology"/>
<evidence type="ECO:0000256" key="5">
    <source>
        <dbReference type="ARBA" id="ARBA00022448"/>
    </source>
</evidence>
<evidence type="ECO:0000256" key="1">
    <source>
        <dbReference type="ARBA" id="ARBA00003408"/>
    </source>
</evidence>
<protein>
    <recommendedName>
        <fullName evidence="4">Probable multidrug resistance protein NorM</fullName>
    </recommendedName>
    <alternativeName>
        <fullName evidence="12">Multidrug-efflux transporter</fullName>
    </alternativeName>
</protein>
<dbReference type="OrthoDB" id="9780160at2"/>
<dbReference type="STRING" id="1650663.GCA_001486665_00629"/>
<evidence type="ECO:0000256" key="12">
    <source>
        <dbReference type="ARBA" id="ARBA00031636"/>
    </source>
</evidence>
<feature type="transmembrane region" description="Helical" evidence="13">
    <location>
        <begin position="405"/>
        <end position="428"/>
    </location>
</feature>
<dbReference type="GO" id="GO:0015297">
    <property type="term" value="F:antiporter activity"/>
    <property type="evidence" value="ECO:0007669"/>
    <property type="project" value="UniProtKB-KW"/>
</dbReference>
<evidence type="ECO:0000256" key="2">
    <source>
        <dbReference type="ARBA" id="ARBA00004651"/>
    </source>
</evidence>
<evidence type="ECO:0000256" key="13">
    <source>
        <dbReference type="SAM" id="Phobius"/>
    </source>
</evidence>
<feature type="transmembrane region" description="Helical" evidence="13">
    <location>
        <begin position="137"/>
        <end position="157"/>
    </location>
</feature>
<sequence>MQRFKQYFYTDWSFYKRMLAITIPIALQNVISLGVNMMDTIMLGQLGDVAIASANLGGQLFTILDVVGFGLASGAAVLIAQYWGKRDMLRIRQIFALTLRVVLVVSSLFALVGHFLPRQVLAIYTNDPAVIASGAEYLKLLSISFVLFSFSNCYIMCLRAVEQVRISMVVYGCSFFINVFFNYCFIFGKLGAPAWGVRGAAFGTVMARLFELCATLVYMCFIEKRVCFTPRWLLQLKSGLGWDYVRNSVPVVSNELLWGVGLSVVNLTIGHMGASYTSAMSIVNVFNQLVSVFTFGMSAASAVVVGKTIGEGRIQDAKRAANSSVLVGLCLSLICMTLLLVGRPYILSLYNVSQLAHETAFAMMTILALMQPFQAVGCVMIVGVLRGGGDVRTNLILDSGLQWCLAIPLGLLTGFVLHWSAPVVFFFLRCDNIVKSIAGLIRLRSGKWIRVVTREAA</sequence>
<keyword evidence="10" id="KW-0406">Ion transport</keyword>
<dbReference type="InterPro" id="IPR048279">
    <property type="entry name" value="MdtK-like"/>
</dbReference>
<feature type="transmembrane region" description="Helical" evidence="13">
    <location>
        <begin position="361"/>
        <end position="385"/>
    </location>
</feature>
<feature type="transmembrane region" description="Helical" evidence="13">
    <location>
        <begin position="200"/>
        <end position="221"/>
    </location>
</feature>
<feature type="transmembrane region" description="Helical" evidence="13">
    <location>
        <begin position="94"/>
        <end position="117"/>
    </location>
</feature>
<keyword evidence="11 13" id="KW-0472">Membrane</keyword>
<name>A0A4R1QQ98_9FIRM</name>
<evidence type="ECO:0000256" key="6">
    <source>
        <dbReference type="ARBA" id="ARBA00022449"/>
    </source>
</evidence>
<gene>
    <name evidence="14" type="ORF">EDD77_11853</name>
</gene>
<dbReference type="PANTHER" id="PTHR43298:SF2">
    <property type="entry name" value="FMN_FAD EXPORTER YEEO-RELATED"/>
    <property type="match status" value="1"/>
</dbReference>
<comment type="caution">
    <text evidence="14">The sequence shown here is derived from an EMBL/GenBank/DDBJ whole genome shotgun (WGS) entry which is preliminary data.</text>
</comment>
<feature type="transmembrane region" description="Helical" evidence="13">
    <location>
        <begin position="256"/>
        <end position="277"/>
    </location>
</feature>
<dbReference type="GO" id="GO:0042910">
    <property type="term" value="F:xenobiotic transmembrane transporter activity"/>
    <property type="evidence" value="ECO:0007669"/>
    <property type="project" value="InterPro"/>
</dbReference>
<keyword evidence="8 13" id="KW-0812">Transmembrane</keyword>
<dbReference type="EMBL" id="SLUM01000018">
    <property type="protein sequence ID" value="TCL55111.1"/>
    <property type="molecule type" value="Genomic_DNA"/>
</dbReference>
<evidence type="ECO:0000256" key="9">
    <source>
        <dbReference type="ARBA" id="ARBA00022989"/>
    </source>
</evidence>
<feature type="transmembrane region" description="Helical" evidence="13">
    <location>
        <begin position="169"/>
        <end position="188"/>
    </location>
</feature>
<feature type="transmembrane region" description="Helical" evidence="13">
    <location>
        <begin position="321"/>
        <end position="341"/>
    </location>
</feature>
<dbReference type="RefSeq" id="WP_058963138.1">
    <property type="nucleotide sequence ID" value="NZ_CABKVM010000013.1"/>
</dbReference>
<dbReference type="AlphaFoldDB" id="A0A4R1QQ98"/>
<evidence type="ECO:0000313" key="15">
    <source>
        <dbReference type="Proteomes" id="UP000295184"/>
    </source>
</evidence>
<keyword evidence="5" id="KW-0813">Transport</keyword>
<dbReference type="PIRSF" id="PIRSF006603">
    <property type="entry name" value="DinF"/>
    <property type="match status" value="1"/>
</dbReference>
<dbReference type="Proteomes" id="UP000295184">
    <property type="component" value="Unassembled WGS sequence"/>
</dbReference>
<dbReference type="Pfam" id="PF01554">
    <property type="entry name" value="MatE"/>
    <property type="match status" value="2"/>
</dbReference>
<comment type="function">
    <text evidence="1">Multidrug efflux pump.</text>
</comment>
<evidence type="ECO:0000256" key="8">
    <source>
        <dbReference type="ARBA" id="ARBA00022692"/>
    </source>
</evidence>
<dbReference type="NCBIfam" id="TIGR00797">
    <property type="entry name" value="matE"/>
    <property type="match status" value="1"/>
</dbReference>
<evidence type="ECO:0000256" key="7">
    <source>
        <dbReference type="ARBA" id="ARBA00022475"/>
    </source>
</evidence>